<sequence length="394" mass="44517">MDASIPIDPRGFILMILGIHGAGSTPATSSPTLLTTTLTEEVHSQGALEALPEALPEPTPKDERDEFQLWPDIEGVLSDNLSFEDLGLDDTRAPPMKSGFNPNNLNPNKCSAPPMETWQILRDKTDGPPDITWIESSYHIDKYDTAGASDLSTDQEVLQLRFEPVVTLMGQPSEDKIQEAIQKLVLPPEPRFLDRVLHLKGTNSLSVIKSNERSAIELLMSKPRFLQADSCMFYPRTDDYPNDESDSTWLTRLTAIRYDLKSVKRFERAAYKTTSQDPKTTFSVPIAGFVVQNSLERATYRFSAEVRTSEERKAQTMDSHIGESTYFKMLLMDTHGRFEVVQAEFVFNCGITKMILRGDYVAEYKRMRATLNARPFFDEQETELCDTLSHLQSN</sequence>
<protein>
    <submittedName>
        <fullName evidence="1">Uncharacterized protein</fullName>
    </submittedName>
</protein>
<gene>
    <name evidence="1" type="ORF">M231_03334</name>
</gene>
<organism evidence="1 2">
    <name type="scientific">Tremella mesenterica</name>
    <name type="common">Jelly fungus</name>
    <dbReference type="NCBI Taxonomy" id="5217"/>
    <lineage>
        <taxon>Eukaryota</taxon>
        <taxon>Fungi</taxon>
        <taxon>Dikarya</taxon>
        <taxon>Basidiomycota</taxon>
        <taxon>Agaricomycotina</taxon>
        <taxon>Tremellomycetes</taxon>
        <taxon>Tremellales</taxon>
        <taxon>Tremellaceae</taxon>
        <taxon>Tremella</taxon>
    </lineage>
</organism>
<accession>A0A4Q1BNE8</accession>
<dbReference type="AlphaFoldDB" id="A0A4Q1BNE8"/>
<dbReference type="InParanoid" id="A0A4Q1BNE8"/>
<evidence type="ECO:0000313" key="2">
    <source>
        <dbReference type="Proteomes" id="UP000289152"/>
    </source>
</evidence>
<name>A0A4Q1BNE8_TREME</name>
<dbReference type="Proteomes" id="UP000289152">
    <property type="component" value="Unassembled WGS sequence"/>
</dbReference>
<reference evidence="1 2" key="1">
    <citation type="submission" date="2016-06" db="EMBL/GenBank/DDBJ databases">
        <title>Evolution of pathogenesis and genome organization in the Tremellales.</title>
        <authorList>
            <person name="Cuomo C."/>
            <person name="Litvintseva A."/>
            <person name="Heitman J."/>
            <person name="Chen Y."/>
            <person name="Sun S."/>
            <person name="Springer D."/>
            <person name="Dromer F."/>
            <person name="Young S."/>
            <person name="Zeng Q."/>
            <person name="Chapman S."/>
            <person name="Gujja S."/>
            <person name="Saif S."/>
            <person name="Birren B."/>
        </authorList>
    </citation>
    <scope>NUCLEOTIDE SEQUENCE [LARGE SCALE GENOMIC DNA]</scope>
    <source>
        <strain evidence="1 2">ATCC 28783</strain>
    </source>
</reference>
<dbReference type="VEuPathDB" id="FungiDB:TREMEDRAFT_62173"/>
<evidence type="ECO:0000313" key="1">
    <source>
        <dbReference type="EMBL" id="RXK39381.1"/>
    </source>
</evidence>
<keyword evidence="2" id="KW-1185">Reference proteome</keyword>
<proteinExistence type="predicted"/>
<dbReference type="EMBL" id="SDIL01000032">
    <property type="protein sequence ID" value="RXK39381.1"/>
    <property type="molecule type" value="Genomic_DNA"/>
</dbReference>
<comment type="caution">
    <text evidence="1">The sequence shown here is derived from an EMBL/GenBank/DDBJ whole genome shotgun (WGS) entry which is preliminary data.</text>
</comment>